<protein>
    <submittedName>
        <fullName evidence="4">Thioredoxin domain-containing protein</fullName>
    </submittedName>
</protein>
<dbReference type="PANTHER" id="PTHR46295:SF1">
    <property type="entry name" value="ENDOPLASMIC RETICULUM RESIDENT PROTEIN 44"/>
    <property type="match status" value="1"/>
</dbReference>
<dbReference type="Pfam" id="PF13848">
    <property type="entry name" value="Thioredoxin_6"/>
    <property type="match status" value="1"/>
</dbReference>
<name>A0A0M3HNI8_ASCLU</name>
<proteinExistence type="predicted"/>
<dbReference type="Pfam" id="PF00085">
    <property type="entry name" value="Thioredoxin"/>
    <property type="match status" value="1"/>
</dbReference>
<evidence type="ECO:0000259" key="2">
    <source>
        <dbReference type="PROSITE" id="PS51352"/>
    </source>
</evidence>
<dbReference type="CDD" id="cd03072">
    <property type="entry name" value="PDI_b'_ERp44"/>
    <property type="match status" value="1"/>
</dbReference>
<dbReference type="InterPro" id="IPR052643">
    <property type="entry name" value="ERP44"/>
</dbReference>
<dbReference type="GO" id="GO:0005789">
    <property type="term" value="C:endoplasmic reticulum membrane"/>
    <property type="evidence" value="ECO:0007669"/>
    <property type="project" value="TreeGrafter"/>
</dbReference>
<dbReference type="Proteomes" id="UP000036681">
    <property type="component" value="Unplaced"/>
</dbReference>
<dbReference type="WBParaSite" id="ALUE_0000325601-mRNA-1">
    <property type="protein sequence ID" value="ALUE_0000325601-mRNA-1"/>
    <property type="gene ID" value="ALUE_0000325601"/>
</dbReference>
<sequence>MSCFAVRSVQLSVESISFVFTVECITFLATSFQLDQSIGGAKQWICSATFSNSWYISANHEVVFINFYADWCRFSQQLKPIFLEASEKFKDFPPGKVAWASVDSDRQGDIAQKYHVNKYPTLKLFRNGELVKKEYRGQRSIEALSSFVQAQLDSKLIRLNSEADFGSRMDKNERNVVAYFMAESGPEFENFMKISSVLRDDCVFWLGVGENFAGQTQGANRVFFHPVNAAERLEYTGGLVNYVFLKQWLMDKCIPLVRELTFENAEELTEEGLPFLILFRSMNDPESANIFTEQVLRELPDQKSSINCLVADGKKFAHPLHHLGKSEKDLPVLAIDSFRHMYLFPDMTQLTVPGKLRQFVLDLHSGKLHREFHHGPDPTEQVPTSDAQNQGNEAGDAKLTQPPPSVFKQLKPSETRYSLLNKDEL</sequence>
<dbReference type="InterPro" id="IPR041862">
    <property type="entry name" value="ERp44_PDI_b_2"/>
</dbReference>
<feature type="region of interest" description="Disordered" evidence="1">
    <location>
        <begin position="370"/>
        <end position="425"/>
    </location>
</feature>
<evidence type="ECO:0000256" key="1">
    <source>
        <dbReference type="SAM" id="MobiDB-lite"/>
    </source>
</evidence>
<dbReference type="Gene3D" id="3.40.30.10">
    <property type="entry name" value="Glutaredoxin"/>
    <property type="match status" value="3"/>
</dbReference>
<dbReference type="InterPro" id="IPR036249">
    <property type="entry name" value="Thioredoxin-like_sf"/>
</dbReference>
<keyword evidence="3" id="KW-1185">Reference proteome</keyword>
<dbReference type="InterPro" id="IPR013766">
    <property type="entry name" value="Thioredoxin_domain"/>
</dbReference>
<dbReference type="PANTHER" id="PTHR46295">
    <property type="entry name" value="ENDOPLASMIC RETICULUM RESIDENT PROTEIN 44"/>
    <property type="match status" value="1"/>
</dbReference>
<reference evidence="4" key="1">
    <citation type="submission" date="2016-05" db="UniProtKB">
        <authorList>
            <consortium name="WormBaseParasite"/>
        </authorList>
    </citation>
    <scope>IDENTIFICATION</scope>
</reference>
<dbReference type="GO" id="GO:0005793">
    <property type="term" value="C:endoplasmic reticulum-Golgi intermediate compartment"/>
    <property type="evidence" value="ECO:0007669"/>
    <property type="project" value="TreeGrafter"/>
</dbReference>
<dbReference type="GO" id="GO:0003756">
    <property type="term" value="F:protein disulfide isomerase activity"/>
    <property type="evidence" value="ECO:0007669"/>
    <property type="project" value="TreeGrafter"/>
</dbReference>
<evidence type="ECO:0000313" key="4">
    <source>
        <dbReference type="WBParaSite" id="ALUE_0000325601-mRNA-1"/>
    </source>
</evidence>
<dbReference type="SUPFAM" id="SSF52833">
    <property type="entry name" value="Thioredoxin-like"/>
    <property type="match status" value="3"/>
</dbReference>
<dbReference type="GO" id="GO:0006457">
    <property type="term" value="P:protein folding"/>
    <property type="evidence" value="ECO:0007669"/>
    <property type="project" value="TreeGrafter"/>
</dbReference>
<evidence type="ECO:0000313" key="3">
    <source>
        <dbReference type="Proteomes" id="UP000036681"/>
    </source>
</evidence>
<feature type="compositionally biased region" description="Polar residues" evidence="1">
    <location>
        <begin position="381"/>
        <end position="392"/>
    </location>
</feature>
<organism evidence="3 4">
    <name type="scientific">Ascaris lumbricoides</name>
    <name type="common">Giant roundworm</name>
    <dbReference type="NCBI Taxonomy" id="6252"/>
    <lineage>
        <taxon>Eukaryota</taxon>
        <taxon>Metazoa</taxon>
        <taxon>Ecdysozoa</taxon>
        <taxon>Nematoda</taxon>
        <taxon>Chromadorea</taxon>
        <taxon>Rhabditida</taxon>
        <taxon>Spirurina</taxon>
        <taxon>Ascaridomorpha</taxon>
        <taxon>Ascaridoidea</taxon>
        <taxon>Ascarididae</taxon>
        <taxon>Ascaris</taxon>
    </lineage>
</organism>
<feature type="domain" description="Thioredoxin" evidence="2">
    <location>
        <begin position="23"/>
        <end position="153"/>
    </location>
</feature>
<dbReference type="PROSITE" id="PS51352">
    <property type="entry name" value="THIOREDOXIN_2"/>
    <property type="match status" value="1"/>
</dbReference>
<accession>A0A0M3HNI8</accession>
<dbReference type="AlphaFoldDB" id="A0A0M3HNI8"/>